<dbReference type="Pfam" id="PF01261">
    <property type="entry name" value="AP_endonuc_2"/>
    <property type="match status" value="1"/>
</dbReference>
<feature type="domain" description="Xylose isomerase-like TIM barrel" evidence="2">
    <location>
        <begin position="37"/>
        <end position="274"/>
    </location>
</feature>
<dbReference type="PANTHER" id="PTHR12110">
    <property type="entry name" value="HYDROXYPYRUVATE ISOMERASE"/>
    <property type="match status" value="1"/>
</dbReference>
<accession>A0A495E9R9</accession>
<evidence type="ECO:0000313" key="3">
    <source>
        <dbReference type="EMBL" id="RKR13648.1"/>
    </source>
</evidence>
<dbReference type="Gene3D" id="3.20.20.150">
    <property type="entry name" value="Divalent-metal-dependent TIM barrel enzymes"/>
    <property type="match status" value="1"/>
</dbReference>
<comment type="caution">
    <text evidence="3">The sequence shown here is derived from an EMBL/GenBank/DDBJ whole genome shotgun (WGS) entry which is preliminary data.</text>
</comment>
<sequence length="303" mass="32440">MTDTHAPELVASCWTSAGAVAPLQVPETSPVPIADRVEAIASTGWSGFGLAHDDLAAVRSTLGFPALRSLIDDAGLRHVEVELLTGWWDESLSHEWRPQFDLLLEAAETLGAKFIKVGTAMGKPLDELDFLVDPLRRLTAEAALRGTRIALEPMPFSMVGTVPAAADLMRKVNMTGCGLVVDYWHVFRAGTTLDELAGSLDAGQIFGVELNDADADIRGSLFEDTRDNRRLCGQGDQDVTGFIKTLKSIGFNGPWGVEILSKEHRALPVREALESAHETALACFPTEPAPDAGNPADNAAITG</sequence>
<dbReference type="RefSeq" id="WP_120954931.1">
    <property type="nucleotide sequence ID" value="NZ_RBIR01000009.1"/>
</dbReference>
<dbReference type="AlphaFoldDB" id="A0A495E9R9"/>
<name>A0A495E9R9_9MICC</name>
<keyword evidence="3" id="KW-0413">Isomerase</keyword>
<protein>
    <submittedName>
        <fullName evidence="3">Sugar phosphate isomerase/epimerase</fullName>
    </submittedName>
</protein>
<dbReference type="InterPro" id="IPR013022">
    <property type="entry name" value="Xyl_isomerase-like_TIM-brl"/>
</dbReference>
<evidence type="ECO:0000259" key="2">
    <source>
        <dbReference type="Pfam" id="PF01261"/>
    </source>
</evidence>
<proteinExistence type="predicted"/>
<dbReference type="OrthoDB" id="9780241at2"/>
<reference evidence="3 4" key="1">
    <citation type="submission" date="2018-10" db="EMBL/GenBank/DDBJ databases">
        <title>Genomic Encyclopedia of Type Strains, Phase IV (KMG-IV): sequencing the most valuable type-strain genomes for metagenomic binning, comparative biology and taxonomic classification.</title>
        <authorList>
            <person name="Goeker M."/>
        </authorList>
    </citation>
    <scope>NUCLEOTIDE SEQUENCE [LARGE SCALE GENOMIC DNA]</scope>
    <source>
        <strain evidence="3 4">DSM 25586</strain>
    </source>
</reference>
<dbReference type="GO" id="GO:0016853">
    <property type="term" value="F:isomerase activity"/>
    <property type="evidence" value="ECO:0007669"/>
    <property type="project" value="UniProtKB-KW"/>
</dbReference>
<dbReference type="EMBL" id="RBIR01000009">
    <property type="protein sequence ID" value="RKR13648.1"/>
    <property type="molecule type" value="Genomic_DNA"/>
</dbReference>
<dbReference type="SUPFAM" id="SSF51658">
    <property type="entry name" value="Xylose isomerase-like"/>
    <property type="match status" value="1"/>
</dbReference>
<evidence type="ECO:0000313" key="4">
    <source>
        <dbReference type="Proteomes" id="UP000276055"/>
    </source>
</evidence>
<dbReference type="InterPro" id="IPR050312">
    <property type="entry name" value="IolE/XylAMocC-like"/>
</dbReference>
<keyword evidence="1" id="KW-0119">Carbohydrate metabolism</keyword>
<dbReference type="PANTHER" id="PTHR12110:SF21">
    <property type="entry name" value="XYLOSE ISOMERASE-LIKE TIM BARREL DOMAIN-CONTAINING PROTEIN"/>
    <property type="match status" value="1"/>
</dbReference>
<dbReference type="InterPro" id="IPR036237">
    <property type="entry name" value="Xyl_isomerase-like_sf"/>
</dbReference>
<evidence type="ECO:0000256" key="1">
    <source>
        <dbReference type="ARBA" id="ARBA00023277"/>
    </source>
</evidence>
<organism evidence="3 4">
    <name type="scientific">Arthrobacter oryzae</name>
    <dbReference type="NCBI Taxonomy" id="409290"/>
    <lineage>
        <taxon>Bacteria</taxon>
        <taxon>Bacillati</taxon>
        <taxon>Actinomycetota</taxon>
        <taxon>Actinomycetes</taxon>
        <taxon>Micrococcales</taxon>
        <taxon>Micrococcaceae</taxon>
        <taxon>Arthrobacter</taxon>
    </lineage>
</organism>
<dbReference type="Proteomes" id="UP000276055">
    <property type="component" value="Unassembled WGS sequence"/>
</dbReference>
<gene>
    <name evidence="3" type="ORF">C8D78_3304</name>
</gene>